<keyword evidence="3" id="KW-1185">Reference proteome</keyword>
<proteinExistence type="predicted"/>
<keyword evidence="1" id="KW-0812">Transmembrane</keyword>
<feature type="transmembrane region" description="Helical" evidence="1">
    <location>
        <begin position="30"/>
        <end position="53"/>
    </location>
</feature>
<evidence type="ECO:0000313" key="2">
    <source>
        <dbReference type="EMBL" id="ODG92529.1"/>
    </source>
</evidence>
<evidence type="ECO:0000313" key="3">
    <source>
        <dbReference type="Proteomes" id="UP000094580"/>
    </source>
</evidence>
<protein>
    <recommendedName>
        <fullName evidence="4">Transposase</fullName>
    </recommendedName>
</protein>
<keyword evidence="1" id="KW-0472">Membrane</keyword>
<evidence type="ECO:0008006" key="4">
    <source>
        <dbReference type="Google" id="ProtNLM"/>
    </source>
</evidence>
<evidence type="ECO:0000256" key="1">
    <source>
        <dbReference type="SAM" id="Phobius"/>
    </source>
</evidence>
<accession>A0ABX2ZVW0</accession>
<organism evidence="2 3">
    <name type="scientific">Gottfriedia luciferensis</name>
    <dbReference type="NCBI Taxonomy" id="178774"/>
    <lineage>
        <taxon>Bacteria</taxon>
        <taxon>Bacillati</taxon>
        <taxon>Bacillota</taxon>
        <taxon>Bacilli</taxon>
        <taxon>Bacillales</taxon>
        <taxon>Bacillaceae</taxon>
        <taxon>Gottfriedia</taxon>
    </lineage>
</organism>
<reference evidence="2 3" key="1">
    <citation type="submission" date="2016-07" db="EMBL/GenBank/DDBJ databases">
        <authorList>
            <person name="Townsley L."/>
            <person name="Shank E.A."/>
        </authorList>
    </citation>
    <scope>NUCLEOTIDE SEQUENCE [LARGE SCALE GENOMIC DNA]</scope>
    <source>
        <strain evidence="2 3">CH01</strain>
    </source>
</reference>
<name>A0ABX2ZVW0_9BACI</name>
<keyword evidence="1" id="KW-1133">Transmembrane helix</keyword>
<dbReference type="Proteomes" id="UP000094580">
    <property type="component" value="Unassembled WGS sequence"/>
</dbReference>
<dbReference type="EMBL" id="MDKC01000007">
    <property type="protein sequence ID" value="ODG92529.1"/>
    <property type="molecule type" value="Genomic_DNA"/>
</dbReference>
<feature type="transmembrane region" description="Helical" evidence="1">
    <location>
        <begin position="65"/>
        <end position="85"/>
    </location>
</feature>
<gene>
    <name evidence="2" type="ORF">BED47_18990</name>
</gene>
<comment type="caution">
    <text evidence="2">The sequence shown here is derived from an EMBL/GenBank/DDBJ whole genome shotgun (WGS) entry which is preliminary data.</text>
</comment>
<sequence length="100" mass="11514">MKTIIFCSIIFFPIIMYGLARFNRIFSTIFNLIAIISYVVFGGISAIAIYEIIKHDVVFMTNIHAVFLNIYFLISGAYLGIYGLYQLINLMMKQLNQTNK</sequence>